<evidence type="ECO:0000313" key="3">
    <source>
        <dbReference type="Proteomes" id="UP001611494"/>
    </source>
</evidence>
<proteinExistence type="predicted"/>
<name>A0ABW7VPR5_9NOCA</name>
<feature type="region of interest" description="Disordered" evidence="1">
    <location>
        <begin position="72"/>
        <end position="92"/>
    </location>
</feature>
<evidence type="ECO:0000256" key="1">
    <source>
        <dbReference type="SAM" id="MobiDB-lite"/>
    </source>
</evidence>
<sequence>MTAVVRKLAGRSSAVVDGAAAGTSKKYRHFTGSIRGGTNDLVGANHRPGNTIGLIAVAAMGGMALQQLIDDAAREDSAEPTAPEDTGPKVESPLDATVLGYADMSPFLREQLKYLEADGWTIGYGEIESLGVTIGGVKKIIIDNDQKNDPLWATAILAHEVGHAYPGSFDAITDPPTPGEKYGPWLERNMRMHYLSEAESGLVTARARSEIMGNGGPDIGNISDETKAIREEERLGNLSHDQARDRLADELSRVPLQHYQDQLEQHWKANYAGTHGPPVVDTGNHGVPITPGNNDHYPPAIVDGTDPGPPIDEEGGNVPAPVDPNSPGNLPNGPS</sequence>
<feature type="compositionally biased region" description="Low complexity" evidence="1">
    <location>
        <begin position="325"/>
        <end position="335"/>
    </location>
</feature>
<evidence type="ECO:0000313" key="2">
    <source>
        <dbReference type="EMBL" id="MFI2228585.1"/>
    </source>
</evidence>
<dbReference type="RefSeq" id="WP_397058860.1">
    <property type="nucleotide sequence ID" value="NZ_JBIRYL010000001.1"/>
</dbReference>
<keyword evidence="3" id="KW-1185">Reference proteome</keyword>
<organism evidence="2 3">
    <name type="scientific">Nocardia testacea</name>
    <dbReference type="NCBI Taxonomy" id="248551"/>
    <lineage>
        <taxon>Bacteria</taxon>
        <taxon>Bacillati</taxon>
        <taxon>Actinomycetota</taxon>
        <taxon>Actinomycetes</taxon>
        <taxon>Mycobacteriales</taxon>
        <taxon>Nocardiaceae</taxon>
        <taxon>Nocardia</taxon>
    </lineage>
</organism>
<reference evidence="2 3" key="1">
    <citation type="submission" date="2024-10" db="EMBL/GenBank/DDBJ databases">
        <title>The Natural Products Discovery Center: Release of the First 8490 Sequenced Strains for Exploring Actinobacteria Biosynthetic Diversity.</title>
        <authorList>
            <person name="Kalkreuter E."/>
            <person name="Kautsar S.A."/>
            <person name="Yang D."/>
            <person name="Bader C.D."/>
            <person name="Teijaro C.N."/>
            <person name="Fluegel L."/>
            <person name="Davis C.M."/>
            <person name="Simpson J.R."/>
            <person name="Lauterbach L."/>
            <person name="Steele A.D."/>
            <person name="Gui C."/>
            <person name="Meng S."/>
            <person name="Li G."/>
            <person name="Viehrig K."/>
            <person name="Ye F."/>
            <person name="Su P."/>
            <person name="Kiefer A.F."/>
            <person name="Nichols A."/>
            <person name="Cepeda A.J."/>
            <person name="Yan W."/>
            <person name="Fan B."/>
            <person name="Jiang Y."/>
            <person name="Adhikari A."/>
            <person name="Zheng C.-J."/>
            <person name="Schuster L."/>
            <person name="Cowan T.M."/>
            <person name="Smanski M.J."/>
            <person name="Chevrette M.G."/>
            <person name="De Carvalho L.P.S."/>
            <person name="Shen B."/>
        </authorList>
    </citation>
    <scope>NUCLEOTIDE SEQUENCE [LARGE SCALE GENOMIC DNA]</scope>
    <source>
        <strain evidence="2 3">NPDC019377</strain>
    </source>
</reference>
<gene>
    <name evidence="2" type="ORF">ACH49Z_01870</name>
</gene>
<comment type="caution">
    <text evidence="2">The sequence shown here is derived from an EMBL/GenBank/DDBJ whole genome shotgun (WGS) entry which is preliminary data.</text>
</comment>
<evidence type="ECO:0008006" key="4">
    <source>
        <dbReference type="Google" id="ProtNLM"/>
    </source>
</evidence>
<dbReference type="Proteomes" id="UP001611494">
    <property type="component" value="Unassembled WGS sequence"/>
</dbReference>
<protein>
    <recommendedName>
        <fullName evidence="4">IrrE N-terminal-like domain-containing protein</fullName>
    </recommendedName>
</protein>
<feature type="region of interest" description="Disordered" evidence="1">
    <location>
        <begin position="295"/>
        <end position="335"/>
    </location>
</feature>
<dbReference type="EMBL" id="JBIRYL010000001">
    <property type="protein sequence ID" value="MFI2228585.1"/>
    <property type="molecule type" value="Genomic_DNA"/>
</dbReference>
<accession>A0ABW7VPR5</accession>